<dbReference type="PANTHER" id="PTHR18962:SF0">
    <property type="entry name" value="COILED-COIL DOMAIN-CONTAINING PROTEIN 39"/>
    <property type="match status" value="1"/>
</dbReference>
<reference evidence="6 7" key="1">
    <citation type="submission" date="2020-11" db="EMBL/GenBank/DDBJ databases">
        <authorList>
            <person name="Wallbank WR R."/>
            <person name="Pardo Diaz C."/>
            <person name="Kozak K."/>
            <person name="Martin S."/>
            <person name="Jiggins C."/>
            <person name="Moest M."/>
            <person name="Warren A I."/>
            <person name="Generalovic N T."/>
            <person name="Byers J.R.P. K."/>
            <person name="Montejo-Kovacevich G."/>
            <person name="Yen C E."/>
        </authorList>
    </citation>
    <scope>NUCLEOTIDE SEQUENCE [LARGE SCALE GENOMIC DNA]</scope>
</reference>
<dbReference type="InterPro" id="IPR033290">
    <property type="entry name" value="CCDC39"/>
</dbReference>
<dbReference type="GO" id="GO:0036159">
    <property type="term" value="P:inner dynein arm assembly"/>
    <property type="evidence" value="ECO:0007669"/>
    <property type="project" value="InterPro"/>
</dbReference>
<dbReference type="EMBL" id="LR899014">
    <property type="protein sequence ID" value="CAD7093370.1"/>
    <property type="molecule type" value="Genomic_DNA"/>
</dbReference>
<organism evidence="6 7">
    <name type="scientific">Hermetia illucens</name>
    <name type="common">Black soldier fly</name>
    <dbReference type="NCBI Taxonomy" id="343691"/>
    <lineage>
        <taxon>Eukaryota</taxon>
        <taxon>Metazoa</taxon>
        <taxon>Ecdysozoa</taxon>
        <taxon>Arthropoda</taxon>
        <taxon>Hexapoda</taxon>
        <taxon>Insecta</taxon>
        <taxon>Pterygota</taxon>
        <taxon>Neoptera</taxon>
        <taxon>Endopterygota</taxon>
        <taxon>Diptera</taxon>
        <taxon>Brachycera</taxon>
        <taxon>Stratiomyomorpha</taxon>
        <taxon>Stratiomyidae</taxon>
        <taxon>Hermetiinae</taxon>
        <taxon>Hermetia</taxon>
    </lineage>
</organism>
<feature type="coiled-coil region" evidence="5">
    <location>
        <begin position="674"/>
        <end position="701"/>
    </location>
</feature>
<evidence type="ECO:0000256" key="1">
    <source>
        <dbReference type="ARBA" id="ARBA00005805"/>
    </source>
</evidence>
<dbReference type="PANTHER" id="PTHR18962">
    <property type="entry name" value="COILED-COIL DOMAIN-CONTAINING PROTEIN 39"/>
    <property type="match status" value="1"/>
</dbReference>
<feature type="coiled-coil region" evidence="5">
    <location>
        <begin position="126"/>
        <end position="195"/>
    </location>
</feature>
<dbReference type="AlphaFoldDB" id="A0A7R8V8C4"/>
<dbReference type="Proteomes" id="UP000594454">
    <property type="component" value="Chromosome 6"/>
</dbReference>
<dbReference type="GO" id="GO:0060287">
    <property type="term" value="P:epithelial cilium movement involved in determination of left/right asymmetry"/>
    <property type="evidence" value="ECO:0007669"/>
    <property type="project" value="TreeGrafter"/>
</dbReference>
<feature type="coiled-coil region" evidence="5">
    <location>
        <begin position="743"/>
        <end position="784"/>
    </location>
</feature>
<dbReference type="InParanoid" id="A0A7R8V8C4"/>
<dbReference type="FunCoup" id="A0A7R8V8C4">
    <property type="interactions" value="130"/>
</dbReference>
<dbReference type="GO" id="GO:0005930">
    <property type="term" value="C:axoneme"/>
    <property type="evidence" value="ECO:0007669"/>
    <property type="project" value="InterPro"/>
</dbReference>
<accession>A0A7R8V8C4</accession>
<protein>
    <recommendedName>
        <fullName evidence="2">Coiled-coil domain-containing protein 39</fullName>
    </recommendedName>
</protein>
<evidence type="ECO:0000256" key="2">
    <source>
        <dbReference type="ARBA" id="ARBA00016725"/>
    </source>
</evidence>
<evidence type="ECO:0000313" key="6">
    <source>
        <dbReference type="EMBL" id="CAD7093370.1"/>
    </source>
</evidence>
<dbReference type="GO" id="GO:0060285">
    <property type="term" value="P:cilium-dependent cell motility"/>
    <property type="evidence" value="ECO:0007669"/>
    <property type="project" value="TreeGrafter"/>
</dbReference>
<keyword evidence="7" id="KW-1185">Reference proteome</keyword>
<dbReference type="Pfam" id="PF24161">
    <property type="entry name" value="CCDC39"/>
    <property type="match status" value="1"/>
</dbReference>
<evidence type="ECO:0000256" key="5">
    <source>
        <dbReference type="SAM" id="Coils"/>
    </source>
</evidence>
<proteinExistence type="inferred from homology"/>
<comment type="similarity">
    <text evidence="1">Belongs to the CCDC39 family.</text>
</comment>
<dbReference type="OrthoDB" id="420518at2759"/>
<feature type="coiled-coil region" evidence="5">
    <location>
        <begin position="238"/>
        <end position="370"/>
    </location>
</feature>
<comment type="function">
    <text evidence="4">Required for assembly of dynein regulatory complex (DRC) and inner dynein arm (IDA) complexes, which are responsible for ciliary beat regulation, thereby playing a central role in motility in cilia and flagella. Probably acts together with CCDC40 to form a molecular ruler that determines the 96 nanometer (nm) repeat length and arrangements of components in cilia and flagella. Not required for outer dynein arm complexes assembly.</text>
</comment>
<dbReference type="GO" id="GO:0005576">
    <property type="term" value="C:extracellular region"/>
    <property type="evidence" value="ECO:0007669"/>
    <property type="project" value="GOC"/>
</dbReference>
<sequence length="787" mass="92216">MAQTYIKQVMESMGWTDGNMVPVANEENRGLLNAINELLKDKAEKAAALEIVQSRVGNLAAHFSNAESNIGQNVKLVNAHRSQLTTESHLSKLAEYDDNKYVSLLMDLEKEHEEIKQYESTTASHIKRIRKNIEKLSEKLDWARQTQAEWQQAMTKGDEANKLIERYCKEDESNAKKLENKRRLIQDNVNKQKKTLIDLYEEQKSVEQVLQRTAQLYRQAHMERRQLIQTWKDAVQQMSQRESDIEQCEKDLEEAKAYSKEKQAELKEQEHFLNQQVADNKEVEKAIDELNDEISDAKNRLADAVDLNTLKANEVQIIQKELSAMMQKLQQQRRQNNKTVTDKMRIDQTMKEVEKQIDELGQRYKKFQNETTSSSERLAQLDELLEAEEKIKYHLSQETVRLNNVFYRSQQQLANLRSEEKILNIQNRGAEASLVNTRKSLKDDEKELSRKIEHSYNMGFKVQQLEMKISKLMGVQKDIDPEKEARITALEKHNDRATQQLDLLQLQVKQVEDDMRNLTSNYNHDMHEMERMAFMIKEKETFYEGGNKKLRDLTASNQERLVEHSVLKMRVNQMENQIAKHNNKLFNIEKHRMELEKTVNERVIDLKSQLNLLNMKRKHLIEERTTLKADIVERRTRIEAMKTRYNLAIDLLGKNDDGSTVTVTQLRIETAQEKQLLLQEGNELNEKVIKAEKDIKAMENTLCLINYSNDAYRKSFGQADEDNPQLIELNELKKTYCEMLSKLRCMHNEISSKEAELENACQKRENAERELDELNRNRQVTLATFIN</sequence>
<keyword evidence="3 5" id="KW-0175">Coiled coil</keyword>
<gene>
    <name evidence="6" type="ORF">HERILL_LOCUS15655</name>
</gene>
<feature type="coiled-coil region" evidence="5">
    <location>
        <begin position="487"/>
        <end position="521"/>
    </location>
</feature>
<evidence type="ECO:0000256" key="4">
    <source>
        <dbReference type="ARBA" id="ARBA00045182"/>
    </source>
</evidence>
<evidence type="ECO:0000313" key="7">
    <source>
        <dbReference type="Proteomes" id="UP000594454"/>
    </source>
</evidence>
<name>A0A7R8V8C4_HERIL</name>
<feature type="coiled-coil region" evidence="5">
    <location>
        <begin position="564"/>
        <end position="598"/>
    </location>
</feature>
<evidence type="ECO:0000256" key="3">
    <source>
        <dbReference type="ARBA" id="ARBA00023054"/>
    </source>
</evidence>